<organism evidence="4 6">
    <name type="scientific">Turicibacter bilis</name>
    <dbReference type="NCBI Taxonomy" id="2735723"/>
    <lineage>
        <taxon>Bacteria</taxon>
        <taxon>Bacillati</taxon>
        <taxon>Bacillota</taxon>
        <taxon>Erysipelotrichia</taxon>
        <taxon>Erysipelotrichales</taxon>
        <taxon>Turicibacteraceae</taxon>
        <taxon>Turicibacter</taxon>
    </lineage>
</organism>
<evidence type="ECO:0000259" key="2">
    <source>
        <dbReference type="PROSITE" id="PS50887"/>
    </source>
</evidence>
<keyword evidence="1" id="KW-0472">Membrane</keyword>
<dbReference type="GO" id="GO:1902201">
    <property type="term" value="P:negative regulation of bacterial-type flagellum-dependent cell motility"/>
    <property type="evidence" value="ECO:0007669"/>
    <property type="project" value="TreeGrafter"/>
</dbReference>
<dbReference type="InterPro" id="IPR043128">
    <property type="entry name" value="Rev_trsase/Diguanyl_cyclase"/>
</dbReference>
<evidence type="ECO:0000256" key="1">
    <source>
        <dbReference type="SAM" id="Phobius"/>
    </source>
</evidence>
<keyword evidence="5" id="KW-1185">Reference proteome</keyword>
<dbReference type="CDD" id="cd01949">
    <property type="entry name" value="GGDEF"/>
    <property type="match status" value="1"/>
</dbReference>
<gene>
    <name evidence="3" type="ORF">J0J69_06190</name>
    <name evidence="4" type="ORF">J0J70_12065</name>
</gene>
<dbReference type="GO" id="GO:0052621">
    <property type="term" value="F:diguanylate cyclase activity"/>
    <property type="evidence" value="ECO:0007669"/>
    <property type="project" value="TreeGrafter"/>
</dbReference>
<dbReference type="EMBL" id="CP071249">
    <property type="protein sequence ID" value="UUF07079.1"/>
    <property type="molecule type" value="Genomic_DNA"/>
</dbReference>
<dbReference type="PROSITE" id="PS50887">
    <property type="entry name" value="GGDEF"/>
    <property type="match status" value="1"/>
</dbReference>
<evidence type="ECO:0000313" key="5">
    <source>
        <dbReference type="Proteomes" id="UP001058016"/>
    </source>
</evidence>
<keyword evidence="1" id="KW-1133">Transmembrane helix</keyword>
<dbReference type="PANTHER" id="PTHR45138:SF24">
    <property type="entry name" value="DIGUANYLATE CYCLASE DGCC-RELATED"/>
    <property type="match status" value="1"/>
</dbReference>
<evidence type="ECO:0000313" key="3">
    <source>
        <dbReference type="EMBL" id="UUF07079.1"/>
    </source>
</evidence>
<dbReference type="GO" id="GO:0005886">
    <property type="term" value="C:plasma membrane"/>
    <property type="evidence" value="ECO:0007669"/>
    <property type="project" value="TreeGrafter"/>
</dbReference>
<dbReference type="InterPro" id="IPR050469">
    <property type="entry name" value="Diguanylate_Cyclase"/>
</dbReference>
<feature type="transmembrane region" description="Helical" evidence="1">
    <location>
        <begin position="12"/>
        <end position="30"/>
    </location>
</feature>
<dbReference type="Gene3D" id="6.10.340.10">
    <property type="match status" value="1"/>
</dbReference>
<dbReference type="SUPFAM" id="SSF55073">
    <property type="entry name" value="Nucleotide cyclase"/>
    <property type="match status" value="1"/>
</dbReference>
<dbReference type="SMART" id="SM00267">
    <property type="entry name" value="GGDEF"/>
    <property type="match status" value="1"/>
</dbReference>
<dbReference type="EMBL" id="CP071250">
    <property type="protein sequence ID" value="UUF08293.1"/>
    <property type="molecule type" value="Genomic_DNA"/>
</dbReference>
<dbReference type="AlphaFoldDB" id="A0A9Q9FEF8"/>
<reference evidence="4 5" key="1">
    <citation type="submission" date="2021-03" db="EMBL/GenBank/DDBJ databases">
        <title>Comparative Genomics and Metabolomics in the genus Turicibacter.</title>
        <authorList>
            <person name="Maki J."/>
            <person name="Looft T."/>
        </authorList>
    </citation>
    <scope>NUCLEOTIDE SEQUENCE</scope>
    <source>
        <strain evidence="4">ISU324</strain>
        <strain evidence="3 5">MMM721</strain>
    </source>
</reference>
<sequence>MKKIKDIFRRYMLIVLSVSGGFLILIYSMFEFYVMMNQQRGLLDHLILQTTSVLDERHNELEEFEELIKQDYLIRARAFEEMVFENPDIIENQEKLVSIANTLSVDALEVVSEEGIIIGSSVENRLGFDFHTSSQAREFLFLIDSTDETASYVQEMQKNTVDQEESSYIGVKCRAHCGFIQISIGPEGLKGYWNQASIRTVLSRLPMIEGHLLFALNSHTGDLIGHSAAYEGNSVSFKDQLESLKSSTDGKWLKIGNDTYYLVTQAYDDLLLIAASSSQIIYSKIAWLIGFMTLITLLLVILVIKLINYLINKKLIQDIEQILQTLNEFKKGEFDIEIGEVSSYELSQIANSINQSVKMIKTFNYKLIHIIDVTKLPIVLFEYIGNLNQIFITENTCDILNLDQESFNEIKGDCQKFRAFLSTLKQNPLESHQDIYELPNSKYVKITMFDDANEWYGVIQDVTPTILERQNMMCELDESRRLARTDYLTGLLNKLAVYEMVSTYLATNQVGILLLFDLDNFKVINDTKGHMEGDYVLQLFAKAIKSEFREKDIVGRLGGDEFVVFLPSNMTKQHLETKLTQLIERIRKTFKLYYESCGLSISIGSAKVTSEINTFNQLYVAADQRLYIAKKNGKDKFYID</sequence>
<dbReference type="NCBIfam" id="TIGR00254">
    <property type="entry name" value="GGDEF"/>
    <property type="match status" value="1"/>
</dbReference>
<dbReference type="RefSeq" id="WP_212724986.1">
    <property type="nucleotide sequence ID" value="NZ_CP071249.1"/>
</dbReference>
<evidence type="ECO:0000313" key="4">
    <source>
        <dbReference type="EMBL" id="UUF08293.1"/>
    </source>
</evidence>
<evidence type="ECO:0000313" key="6">
    <source>
        <dbReference type="Proteomes" id="UP001058072"/>
    </source>
</evidence>
<dbReference type="Proteomes" id="UP001058016">
    <property type="component" value="Chromosome"/>
</dbReference>
<keyword evidence="1" id="KW-0812">Transmembrane</keyword>
<dbReference type="InterPro" id="IPR029787">
    <property type="entry name" value="Nucleotide_cyclase"/>
</dbReference>
<accession>A0A9Q9FEF8</accession>
<name>A0A9Q9FEF8_9FIRM</name>
<dbReference type="PANTHER" id="PTHR45138">
    <property type="entry name" value="REGULATORY COMPONENTS OF SENSORY TRANSDUCTION SYSTEM"/>
    <property type="match status" value="1"/>
</dbReference>
<dbReference type="InterPro" id="IPR000160">
    <property type="entry name" value="GGDEF_dom"/>
</dbReference>
<feature type="transmembrane region" description="Helical" evidence="1">
    <location>
        <begin position="285"/>
        <end position="307"/>
    </location>
</feature>
<dbReference type="Proteomes" id="UP001058072">
    <property type="component" value="Chromosome"/>
</dbReference>
<dbReference type="Gene3D" id="3.30.70.270">
    <property type="match status" value="1"/>
</dbReference>
<dbReference type="GO" id="GO:0043709">
    <property type="term" value="P:cell adhesion involved in single-species biofilm formation"/>
    <property type="evidence" value="ECO:0007669"/>
    <property type="project" value="TreeGrafter"/>
</dbReference>
<feature type="domain" description="GGDEF" evidence="2">
    <location>
        <begin position="509"/>
        <end position="640"/>
    </location>
</feature>
<dbReference type="Pfam" id="PF00990">
    <property type="entry name" value="GGDEF"/>
    <property type="match status" value="1"/>
</dbReference>
<proteinExistence type="predicted"/>
<protein>
    <submittedName>
        <fullName evidence="4">GGDEF domain-containing protein</fullName>
    </submittedName>
</protein>